<keyword evidence="3" id="KW-1185">Reference proteome</keyword>
<evidence type="ECO:0000313" key="2">
    <source>
        <dbReference type="EMBL" id="KLO34386.1"/>
    </source>
</evidence>
<comment type="caution">
    <text evidence="2">The sequence shown here is derived from an EMBL/GenBank/DDBJ whole genome shotgun (WGS) entry which is preliminary data.</text>
</comment>
<evidence type="ECO:0000313" key="3">
    <source>
        <dbReference type="Proteomes" id="UP000036334"/>
    </source>
</evidence>
<dbReference type="RefSeq" id="WP_047316170.1">
    <property type="nucleotide sequence ID" value="NZ_LDPQ01000022.1"/>
</dbReference>
<dbReference type="EMBL" id="LDPR01000027">
    <property type="protein sequence ID" value="KLO34386.1"/>
    <property type="molecule type" value="Genomic_DNA"/>
</dbReference>
<reference evidence="2 3" key="1">
    <citation type="submission" date="2015-05" db="EMBL/GenBank/DDBJ databases">
        <title>Genome sequence of Mycobacterium haemophilum.</title>
        <authorList>
            <person name="Greninger A.L."/>
            <person name="Cunningham G."/>
            <person name="Miller S."/>
        </authorList>
    </citation>
    <scope>NUCLEOTIDE SEQUENCE [LARGE SCALE GENOMIC DNA]</scope>
    <source>
        <strain evidence="3">UC1</strain>
    </source>
</reference>
<dbReference type="PATRIC" id="fig|29311.18.peg.2250"/>
<dbReference type="AlphaFoldDB" id="A0A0I9UUH5"/>
<protein>
    <submittedName>
        <fullName evidence="2">Uncharacterized protein</fullName>
    </submittedName>
</protein>
<feature type="compositionally biased region" description="Low complexity" evidence="1">
    <location>
        <begin position="41"/>
        <end position="93"/>
    </location>
</feature>
<accession>A0A0I9UUH5</accession>
<feature type="region of interest" description="Disordered" evidence="1">
    <location>
        <begin position="1"/>
        <end position="107"/>
    </location>
</feature>
<organism evidence="2 3">
    <name type="scientific">Mycobacterium haemophilum</name>
    <dbReference type="NCBI Taxonomy" id="29311"/>
    <lineage>
        <taxon>Bacteria</taxon>
        <taxon>Bacillati</taxon>
        <taxon>Actinomycetota</taxon>
        <taxon>Actinomycetes</taxon>
        <taxon>Mycobacteriales</taxon>
        <taxon>Mycobacteriaceae</taxon>
        <taxon>Mycobacterium</taxon>
    </lineage>
</organism>
<sequence length="182" mass="19129">MTSGLDMMKAARDKKKGSRVGNEMPPPLHPARSTPVKLSWAPEAAAEVEDSAAPAPEAVGAAPAAPAAAAAAAADSPVLAAPAAPARTAAAPVRRQQQKRPAADRAVSSELIPTTAYLEMDEDRFIRRTIEAGRYGKPKVTSASAVIRYAVQYLSRHMTPEEVVAAIREAAPETSNQGRIRL</sequence>
<name>A0A0I9UUH5_9MYCO</name>
<gene>
    <name evidence="2" type="ORF">ABH38_18995</name>
</gene>
<evidence type="ECO:0000256" key="1">
    <source>
        <dbReference type="SAM" id="MobiDB-lite"/>
    </source>
</evidence>
<dbReference type="Proteomes" id="UP000036334">
    <property type="component" value="Unassembled WGS sequence"/>
</dbReference>
<proteinExistence type="predicted"/>